<feature type="domain" description="Helicase ATP-binding" evidence="5">
    <location>
        <begin position="668"/>
        <end position="831"/>
    </location>
</feature>
<dbReference type="InterPro" id="IPR000330">
    <property type="entry name" value="SNF2_N"/>
</dbReference>
<dbReference type="InterPro" id="IPR014001">
    <property type="entry name" value="Helicase_ATP-bd"/>
</dbReference>
<feature type="domain" description="Helicase C-terminal" evidence="6">
    <location>
        <begin position="990"/>
        <end position="1138"/>
    </location>
</feature>
<dbReference type="Gene3D" id="3.40.50.10810">
    <property type="entry name" value="Tandem AAA-ATPase domain"/>
    <property type="match status" value="1"/>
</dbReference>
<dbReference type="EMBL" id="FNQV01000015">
    <property type="protein sequence ID" value="SEA68213.1"/>
    <property type="molecule type" value="Genomic_DNA"/>
</dbReference>
<dbReference type="SMART" id="SM00490">
    <property type="entry name" value="HELICc"/>
    <property type="match status" value="1"/>
</dbReference>
<dbReference type="Gene3D" id="3.40.50.300">
    <property type="entry name" value="P-loop containing nucleotide triphosphate hydrolases"/>
    <property type="match status" value="1"/>
</dbReference>
<dbReference type="InterPro" id="IPR001650">
    <property type="entry name" value="Helicase_C-like"/>
</dbReference>
<dbReference type="GO" id="GO:0005524">
    <property type="term" value="F:ATP binding"/>
    <property type="evidence" value="ECO:0007669"/>
    <property type="project" value="InterPro"/>
</dbReference>
<dbReference type="InterPro" id="IPR027417">
    <property type="entry name" value="P-loop_NTPase"/>
</dbReference>
<sequence>MRIGAARASWARDFAADSYHLIADEDLLERARVLATEDRVRMLVVSEQGETIIATIRPLTSRGVENIRVSYDGQTLSSHCSCDGANRADEPCVHALAAIIAAAEDDSPAAAHSSDTQQGSSRATEPAREAEPVSARPADAPTSRVGLEFSLTPDDHVEVRPVRRTGENKWIASGNSWEAFTDPAGVRWATTDQSDAIFDLYQVFLLARRQVYAYGSRRVQLDTLGPRIWPALAAARDAGVVFVPGFGLGTKTIALLDDAYAPAVDIREREDGLDISVLLQPPTGAATLPPPAGRLLPLGAPMHGALVVGQGGAKLVRLPRPSIEDVTRLAAAGRRRIPLAGKTAFFARELPRLALHVDVVSSDDSAALPEATRPRLSASAQSIAGARPTVALTFALVDHSAPELDIDAPAAPLSAFFSDDDVTAELGGHLLRALRAAAPAAFGRLLPTAEDRTEDGTWRRRIVGADDVRLAAGELLAWLGDQRDIDLGEIAIAVPDEQASTPHVAISAATAPPGAAAPTAVAAAPTGASGWLDLDVDVTVAGERVPFEALFSALAAGAEKLHLASGRWIDLAHPSLDPLRTLIESARSLHTRTETGRGELSVSSYDVAAAEALDAIGDIDDAKTRDWVDRLRSLTALASGDAPEAAAVPATVNAELRDYQQRGVAWANHLWTSGLGGVLADDMGLGKTLQLLTTIAIAKADGRLPRPALVVAPTSVVGGWVEQAARFTPDLSVVPITRSAAAAGHDLADLAAGADILVTSYAIARIDADELAALGFSALIIDEAQFVKNPSSKTFRALRDIPSDVVIAVTGTPLENSLTDLWAMFALTAPGLLGTLKQFQRRFKKPIENADATAAADASSADAATEPDSSDRRAQLRRLIAPFLLRRTKRDVASELPEKQDQILAIELTSAHRRRYDEQLQIERQRVLGLLEDADKNRVAILRSLTILRRLALDVRLGPRDAEPEDGAAQRPPALATSEHPSAASAKTATLIRNLLEISAEGHRALVFSQFTTYLALVRQELEAAGIEYCYLDGATRRRADVIERFRTGDVPVFLISLKAGGFGLNLTEADYVFLMDPWWNPAVEEQAVDRTHRIGQTRPVNVYRLVAADTIEEKVLALQERKRRLFDDVIGDGSDFGAGALTPEDVRGLLAD</sequence>
<evidence type="ECO:0000313" key="7">
    <source>
        <dbReference type="EMBL" id="SEA68213.1"/>
    </source>
</evidence>
<evidence type="ECO:0000259" key="4">
    <source>
        <dbReference type="PROSITE" id="PS50966"/>
    </source>
</evidence>
<dbReference type="GO" id="GO:0008270">
    <property type="term" value="F:zinc ion binding"/>
    <property type="evidence" value="ECO:0007669"/>
    <property type="project" value="UniProtKB-KW"/>
</dbReference>
<dbReference type="PROSITE" id="PS50966">
    <property type="entry name" value="ZF_SWIM"/>
    <property type="match status" value="1"/>
</dbReference>
<dbReference type="InterPro" id="IPR038718">
    <property type="entry name" value="SNF2-like_sf"/>
</dbReference>
<gene>
    <name evidence="7" type="ORF">SAMN02910418_02158</name>
</gene>
<dbReference type="Pfam" id="PF00271">
    <property type="entry name" value="Helicase_C"/>
    <property type="match status" value="1"/>
</dbReference>
<dbReference type="PROSITE" id="PS51192">
    <property type="entry name" value="HELICASE_ATP_BIND_1"/>
    <property type="match status" value="1"/>
</dbReference>
<dbReference type="RefSeq" id="WP_092565765.1">
    <property type="nucleotide sequence ID" value="NZ_FNQV01000015.1"/>
</dbReference>
<keyword evidence="7" id="KW-0347">Helicase</keyword>
<keyword evidence="7" id="KW-0067">ATP-binding</keyword>
<evidence type="ECO:0000256" key="2">
    <source>
        <dbReference type="PROSITE-ProRule" id="PRU00325"/>
    </source>
</evidence>
<dbReference type="OrthoDB" id="9760715at2"/>
<dbReference type="SMART" id="SM00487">
    <property type="entry name" value="DEXDc"/>
    <property type="match status" value="1"/>
</dbReference>
<accession>A0A1H4D5Y1</accession>
<feature type="compositionally biased region" description="Low complexity" evidence="3">
    <location>
        <begin position="106"/>
        <end position="115"/>
    </location>
</feature>
<reference evidence="8" key="1">
    <citation type="submission" date="2016-10" db="EMBL/GenBank/DDBJ databases">
        <authorList>
            <person name="Varghese N."/>
            <person name="Submissions S."/>
        </authorList>
    </citation>
    <scope>NUCLEOTIDE SEQUENCE [LARGE SCALE GENOMIC DNA]</scope>
    <source>
        <strain evidence="8">KPR-1</strain>
    </source>
</reference>
<evidence type="ECO:0000256" key="1">
    <source>
        <dbReference type="ARBA" id="ARBA00022801"/>
    </source>
</evidence>
<keyword evidence="7" id="KW-0547">Nucleotide-binding</keyword>
<protein>
    <submittedName>
        <fullName evidence="7">Helicase conserved C-terminal domain-containing protein</fullName>
    </submittedName>
</protein>
<dbReference type="InterPro" id="IPR049730">
    <property type="entry name" value="SNF2/RAD54-like_C"/>
</dbReference>
<dbReference type="SUPFAM" id="SSF52540">
    <property type="entry name" value="P-loop containing nucleoside triphosphate hydrolases"/>
    <property type="match status" value="2"/>
</dbReference>
<name>A0A1H4D5Y1_9ACTO</name>
<evidence type="ECO:0000259" key="5">
    <source>
        <dbReference type="PROSITE" id="PS51192"/>
    </source>
</evidence>
<dbReference type="GO" id="GO:0016787">
    <property type="term" value="F:hydrolase activity"/>
    <property type="evidence" value="ECO:0007669"/>
    <property type="project" value="UniProtKB-KW"/>
</dbReference>
<dbReference type="PANTHER" id="PTHR10799">
    <property type="entry name" value="SNF2/RAD54 HELICASE FAMILY"/>
    <property type="match status" value="1"/>
</dbReference>
<dbReference type="InterPro" id="IPR007527">
    <property type="entry name" value="Znf_SWIM"/>
</dbReference>
<dbReference type="CDD" id="cd18793">
    <property type="entry name" value="SF2_C_SNF"/>
    <property type="match status" value="1"/>
</dbReference>
<feature type="region of interest" description="Disordered" evidence="3">
    <location>
        <begin position="961"/>
        <end position="982"/>
    </location>
</feature>
<feature type="region of interest" description="Disordered" evidence="3">
    <location>
        <begin position="106"/>
        <end position="146"/>
    </location>
</feature>
<keyword evidence="2" id="KW-0479">Metal-binding</keyword>
<evidence type="ECO:0000259" key="6">
    <source>
        <dbReference type="PROSITE" id="PS51194"/>
    </source>
</evidence>
<keyword evidence="2" id="KW-0862">Zinc</keyword>
<dbReference type="GO" id="GO:0004386">
    <property type="term" value="F:helicase activity"/>
    <property type="evidence" value="ECO:0007669"/>
    <property type="project" value="UniProtKB-KW"/>
</dbReference>
<dbReference type="PROSITE" id="PS51194">
    <property type="entry name" value="HELICASE_CTER"/>
    <property type="match status" value="1"/>
</dbReference>
<evidence type="ECO:0000256" key="3">
    <source>
        <dbReference type="SAM" id="MobiDB-lite"/>
    </source>
</evidence>
<feature type="domain" description="SWIM-type" evidence="4">
    <location>
        <begin position="65"/>
        <end position="103"/>
    </location>
</feature>
<dbReference type="AlphaFoldDB" id="A0A1H4D5Y1"/>
<organism evidence="7 8">
    <name type="scientific">Bowdeniella nasicola</name>
    <dbReference type="NCBI Taxonomy" id="208480"/>
    <lineage>
        <taxon>Bacteria</taxon>
        <taxon>Bacillati</taxon>
        <taxon>Actinomycetota</taxon>
        <taxon>Actinomycetes</taxon>
        <taxon>Actinomycetales</taxon>
        <taxon>Actinomycetaceae</taxon>
        <taxon>Bowdeniella</taxon>
    </lineage>
</organism>
<evidence type="ECO:0000313" key="8">
    <source>
        <dbReference type="Proteomes" id="UP000199288"/>
    </source>
</evidence>
<dbReference type="Pfam" id="PF00176">
    <property type="entry name" value="SNF2-rel_dom"/>
    <property type="match status" value="1"/>
</dbReference>
<keyword evidence="2" id="KW-0863">Zinc-finger</keyword>
<keyword evidence="8" id="KW-1185">Reference proteome</keyword>
<proteinExistence type="predicted"/>
<keyword evidence="1" id="KW-0378">Hydrolase</keyword>
<dbReference type="Proteomes" id="UP000199288">
    <property type="component" value="Unassembled WGS sequence"/>
</dbReference>